<dbReference type="InterPro" id="IPR006204">
    <property type="entry name" value="GHMP_kinase_N_dom"/>
</dbReference>
<keyword evidence="6 10" id="KW-0418">Kinase</keyword>
<feature type="domain" description="GHMP kinase C-terminal" evidence="12">
    <location>
        <begin position="222"/>
        <end position="286"/>
    </location>
</feature>
<comment type="pathway">
    <text evidence="10">Isoprenoid biosynthesis; isopentenyl diphosphate biosynthesis via DXP pathway; isopentenyl diphosphate from 1-deoxy-D-xylulose 5-phosphate: step 3/6.</text>
</comment>
<gene>
    <name evidence="10" type="primary">ispE</name>
    <name evidence="13" type="ORF">DMY87_02700</name>
</gene>
<dbReference type="InterPro" id="IPR020568">
    <property type="entry name" value="Ribosomal_Su5_D2-typ_SF"/>
</dbReference>
<dbReference type="Pfam" id="PF08544">
    <property type="entry name" value="GHMP_kinases_C"/>
    <property type="match status" value="1"/>
</dbReference>
<dbReference type="PANTHER" id="PTHR43527:SF2">
    <property type="entry name" value="4-DIPHOSPHOCYTIDYL-2-C-METHYL-D-ERYTHRITOL KINASE, CHLOROPLASTIC"/>
    <property type="match status" value="1"/>
</dbReference>
<dbReference type="NCBIfam" id="NF011202">
    <property type="entry name" value="PRK14608.1"/>
    <property type="match status" value="1"/>
</dbReference>
<keyword evidence="4 10" id="KW-0808">Transferase</keyword>
<dbReference type="Gene3D" id="3.30.230.10">
    <property type="match status" value="1"/>
</dbReference>
<evidence type="ECO:0000256" key="4">
    <source>
        <dbReference type="ARBA" id="ARBA00022679"/>
    </source>
</evidence>
<evidence type="ECO:0000256" key="8">
    <source>
        <dbReference type="ARBA" id="ARBA00023229"/>
    </source>
</evidence>
<keyword evidence="7 10" id="KW-0067">ATP-binding</keyword>
<dbReference type="NCBIfam" id="TIGR00154">
    <property type="entry name" value="ispE"/>
    <property type="match status" value="1"/>
</dbReference>
<evidence type="ECO:0000313" key="13">
    <source>
        <dbReference type="EMBL" id="PYB77295.1"/>
    </source>
</evidence>
<evidence type="ECO:0000256" key="6">
    <source>
        <dbReference type="ARBA" id="ARBA00022777"/>
    </source>
</evidence>
<dbReference type="InterPro" id="IPR014721">
    <property type="entry name" value="Ribsml_uS5_D2-typ_fold_subgr"/>
</dbReference>
<organism evidence="13 14">
    <name type="scientific">Rhizobium wuzhouense</name>
    <dbReference type="NCBI Taxonomy" id="1986026"/>
    <lineage>
        <taxon>Bacteria</taxon>
        <taxon>Pseudomonadati</taxon>
        <taxon>Pseudomonadota</taxon>
        <taxon>Alphaproteobacteria</taxon>
        <taxon>Hyphomicrobiales</taxon>
        <taxon>Rhizobiaceae</taxon>
        <taxon>Rhizobium/Agrobacterium group</taxon>
        <taxon>Rhizobium</taxon>
    </lineage>
</organism>
<dbReference type="InterPro" id="IPR013750">
    <property type="entry name" value="GHMP_kinase_C_dom"/>
</dbReference>
<comment type="similarity">
    <text evidence="1 10">Belongs to the GHMP kinase family. IspE subfamily.</text>
</comment>
<dbReference type="SUPFAM" id="SSF55060">
    <property type="entry name" value="GHMP Kinase, C-terminal domain"/>
    <property type="match status" value="1"/>
</dbReference>
<dbReference type="PANTHER" id="PTHR43527">
    <property type="entry name" value="4-DIPHOSPHOCYTIDYL-2-C-METHYL-D-ERYTHRITOL KINASE, CHLOROPLASTIC"/>
    <property type="match status" value="1"/>
</dbReference>
<protein>
    <recommendedName>
        <fullName evidence="3 10">4-diphosphocytidyl-2-C-methyl-D-erythritol kinase</fullName>
        <shortName evidence="10">CMK</shortName>
        <ecNumber evidence="2 10">2.7.1.148</ecNumber>
    </recommendedName>
    <alternativeName>
        <fullName evidence="9 10">4-(cytidine-5'-diphospho)-2-C-methyl-D-erythritol kinase</fullName>
    </alternativeName>
</protein>
<comment type="caution">
    <text evidence="13">The sequence shown here is derived from an EMBL/GenBank/DDBJ whole genome shotgun (WGS) entry which is preliminary data.</text>
</comment>
<dbReference type="SUPFAM" id="SSF54211">
    <property type="entry name" value="Ribosomal protein S5 domain 2-like"/>
    <property type="match status" value="1"/>
</dbReference>
<evidence type="ECO:0000256" key="3">
    <source>
        <dbReference type="ARBA" id="ARBA00017473"/>
    </source>
</evidence>
<dbReference type="GO" id="GO:0016301">
    <property type="term" value="F:kinase activity"/>
    <property type="evidence" value="ECO:0007669"/>
    <property type="project" value="UniProtKB-KW"/>
</dbReference>
<evidence type="ECO:0000256" key="1">
    <source>
        <dbReference type="ARBA" id="ARBA00009684"/>
    </source>
</evidence>
<keyword evidence="14" id="KW-1185">Reference proteome</keyword>
<feature type="binding site" evidence="10">
    <location>
        <begin position="112"/>
        <end position="122"/>
    </location>
    <ligand>
        <name>ATP</name>
        <dbReference type="ChEBI" id="CHEBI:30616"/>
    </ligand>
</feature>
<dbReference type="RefSeq" id="WP_110789730.1">
    <property type="nucleotide sequence ID" value="NZ_QJRY01000001.1"/>
</dbReference>
<evidence type="ECO:0000256" key="2">
    <source>
        <dbReference type="ARBA" id="ARBA00012052"/>
    </source>
</evidence>
<dbReference type="Pfam" id="PF00288">
    <property type="entry name" value="GHMP_kinases_N"/>
    <property type="match status" value="1"/>
</dbReference>
<sequence>MSSVAVTSPEKVEETAPAKINLALHVTGQRSDGYHLLDSLVTFAEDGDELTFAPAEVDSLTLSGRFGSVLALDPAGQDGNLVLRARDLLRSVLDETGQSHAPVAITLDKNLPIASGIGGGSADAAATLRGLMRLWQATLAEDALQAIALKLGADVPMCLASRPLRARGIGEALERIALPSFPIVLVNPMLPVSTPEIFRQLPRKDNPAIGSLPDTAGADDWFAALSALRNDLQPPAEALVPEIAEACDYLRQSLAGFVRMSGSGATCFGLYDSEPAALRAALALSSFRPDWYVLLTHTIAGEPG</sequence>
<reference evidence="13 14" key="1">
    <citation type="submission" date="2018-06" db="EMBL/GenBank/DDBJ databases">
        <title>Rhizobium wuzhouense sp. nov., isolated from roots of Oryza officinalis.</title>
        <authorList>
            <person name="Yuan T."/>
        </authorList>
    </citation>
    <scope>NUCLEOTIDE SEQUENCE [LARGE SCALE GENOMIC DNA]</scope>
    <source>
        <strain evidence="13 14">W44</strain>
    </source>
</reference>
<evidence type="ECO:0000313" key="14">
    <source>
        <dbReference type="Proteomes" id="UP000247536"/>
    </source>
</evidence>
<dbReference type="Gene3D" id="3.30.70.890">
    <property type="entry name" value="GHMP kinase, C-terminal domain"/>
    <property type="match status" value="1"/>
</dbReference>
<dbReference type="EC" id="2.7.1.148" evidence="2 10"/>
<keyword evidence="5 10" id="KW-0547">Nucleotide-binding</keyword>
<evidence type="ECO:0000256" key="10">
    <source>
        <dbReference type="HAMAP-Rule" id="MF_00061"/>
    </source>
</evidence>
<dbReference type="InterPro" id="IPR036554">
    <property type="entry name" value="GHMP_kinase_C_sf"/>
</dbReference>
<name>A0ABX5NVT2_9HYPH</name>
<keyword evidence="8 10" id="KW-0414">Isoprene biosynthesis</keyword>
<accession>A0ABX5NVT2</accession>
<evidence type="ECO:0000256" key="9">
    <source>
        <dbReference type="ARBA" id="ARBA00032554"/>
    </source>
</evidence>
<evidence type="ECO:0000256" key="7">
    <source>
        <dbReference type="ARBA" id="ARBA00022840"/>
    </source>
</evidence>
<feature type="active site" evidence="10">
    <location>
        <position position="19"/>
    </location>
</feature>
<feature type="active site" evidence="10">
    <location>
        <position position="154"/>
    </location>
</feature>
<comment type="function">
    <text evidence="10">Catalyzes the phosphorylation of the position 2 hydroxy group of 4-diphosphocytidyl-2C-methyl-D-erythritol.</text>
</comment>
<dbReference type="Proteomes" id="UP000247536">
    <property type="component" value="Unassembled WGS sequence"/>
</dbReference>
<feature type="domain" description="GHMP kinase N-terminal" evidence="11">
    <location>
        <begin position="80"/>
        <end position="160"/>
    </location>
</feature>
<evidence type="ECO:0000259" key="11">
    <source>
        <dbReference type="Pfam" id="PF00288"/>
    </source>
</evidence>
<comment type="catalytic activity">
    <reaction evidence="10">
        <text>4-CDP-2-C-methyl-D-erythritol + ATP = 4-CDP-2-C-methyl-D-erythritol 2-phosphate + ADP + H(+)</text>
        <dbReference type="Rhea" id="RHEA:18437"/>
        <dbReference type="ChEBI" id="CHEBI:15378"/>
        <dbReference type="ChEBI" id="CHEBI:30616"/>
        <dbReference type="ChEBI" id="CHEBI:57823"/>
        <dbReference type="ChEBI" id="CHEBI:57919"/>
        <dbReference type="ChEBI" id="CHEBI:456216"/>
        <dbReference type="EC" id="2.7.1.148"/>
    </reaction>
</comment>
<dbReference type="PIRSF" id="PIRSF010376">
    <property type="entry name" value="IspE"/>
    <property type="match status" value="1"/>
</dbReference>
<dbReference type="HAMAP" id="MF_00061">
    <property type="entry name" value="IspE"/>
    <property type="match status" value="1"/>
</dbReference>
<proteinExistence type="inferred from homology"/>
<evidence type="ECO:0000259" key="12">
    <source>
        <dbReference type="Pfam" id="PF08544"/>
    </source>
</evidence>
<evidence type="ECO:0000256" key="5">
    <source>
        <dbReference type="ARBA" id="ARBA00022741"/>
    </source>
</evidence>
<dbReference type="EMBL" id="QJRY01000001">
    <property type="protein sequence ID" value="PYB77295.1"/>
    <property type="molecule type" value="Genomic_DNA"/>
</dbReference>
<dbReference type="InterPro" id="IPR004424">
    <property type="entry name" value="IspE"/>
</dbReference>